<reference evidence="1 2" key="1">
    <citation type="submission" date="2016-10" db="EMBL/GenBank/DDBJ databases">
        <authorList>
            <person name="de Groot N.N."/>
        </authorList>
    </citation>
    <scope>NUCLEOTIDE SEQUENCE [LARGE SCALE GENOMIC DNA]</scope>
    <source>
        <strain evidence="1 2">DSM 21001</strain>
    </source>
</reference>
<gene>
    <name evidence="1" type="ORF">SAMN05421771_0668</name>
</gene>
<dbReference type="InterPro" id="IPR015996">
    <property type="entry name" value="UCP028451"/>
</dbReference>
<dbReference type="NCBIfam" id="TIGR02453">
    <property type="entry name" value="TIGR02453 family protein"/>
    <property type="match status" value="1"/>
</dbReference>
<keyword evidence="2" id="KW-1185">Reference proteome</keyword>
<dbReference type="PANTHER" id="PTHR36452:SF1">
    <property type="entry name" value="DUF2461 DOMAIN-CONTAINING PROTEIN"/>
    <property type="match status" value="1"/>
</dbReference>
<organism evidence="1 2">
    <name type="scientific">Granulicella pectinivorans</name>
    <dbReference type="NCBI Taxonomy" id="474950"/>
    <lineage>
        <taxon>Bacteria</taxon>
        <taxon>Pseudomonadati</taxon>
        <taxon>Acidobacteriota</taxon>
        <taxon>Terriglobia</taxon>
        <taxon>Terriglobales</taxon>
        <taxon>Acidobacteriaceae</taxon>
        <taxon>Granulicella</taxon>
    </lineage>
</organism>
<dbReference type="InterPro" id="IPR012808">
    <property type="entry name" value="CHP02453"/>
</dbReference>
<dbReference type="EMBL" id="FOZL01000001">
    <property type="protein sequence ID" value="SFS02303.1"/>
    <property type="molecule type" value="Genomic_DNA"/>
</dbReference>
<proteinExistence type="predicted"/>
<dbReference type="PANTHER" id="PTHR36452">
    <property type="entry name" value="CHROMOSOME 12, WHOLE GENOME SHOTGUN SEQUENCE"/>
    <property type="match status" value="1"/>
</dbReference>
<dbReference type="PIRSF" id="PIRSF028451">
    <property type="entry name" value="UCP028451"/>
    <property type="match status" value="1"/>
</dbReference>
<dbReference type="Pfam" id="PF09365">
    <property type="entry name" value="DUF2461"/>
    <property type="match status" value="1"/>
</dbReference>
<dbReference type="Proteomes" id="UP000199024">
    <property type="component" value="Unassembled WGS sequence"/>
</dbReference>
<protein>
    <submittedName>
        <fullName evidence="1">TIGR02453 family protein</fullName>
    </submittedName>
</protein>
<accession>A0A1I6LFW6</accession>
<dbReference type="STRING" id="474950.SAMN05421771_0668"/>
<dbReference type="RefSeq" id="WP_089836596.1">
    <property type="nucleotide sequence ID" value="NZ_FOZL01000001.1"/>
</dbReference>
<name>A0A1I6LFW6_9BACT</name>
<evidence type="ECO:0000313" key="2">
    <source>
        <dbReference type="Proteomes" id="UP000199024"/>
    </source>
</evidence>
<sequence>MATHFTEAGLKFLRDLTKHNEREWFTPRKEIFERELKAPMAALIGEINEAFLKFAPEHIRPPQKAALRIYRDIRFSANKAPYKTHVAAWWSRDGLEKTSGAGFYLSVGPKGVIIAAGSYMPDRLQLLAIRRHLMEHHAEMSKLLASKKLRTAFPEFEGARLTRPPKGFHDASPEALELILNRQWGISATLPVETALASGLLKQVVDRFKIASPMVEILNAPLIVKTRKPMF</sequence>
<evidence type="ECO:0000313" key="1">
    <source>
        <dbReference type="EMBL" id="SFS02303.1"/>
    </source>
</evidence>
<dbReference type="AlphaFoldDB" id="A0A1I6LFW6"/>
<dbReference type="OrthoDB" id="9794241at2"/>